<dbReference type="KEGG" id="lck:HN018_17475"/>
<evidence type="ECO:0000256" key="5">
    <source>
        <dbReference type="SAM" id="MobiDB-lite"/>
    </source>
</evidence>
<keyword evidence="3" id="KW-0133">Cell shape</keyword>
<evidence type="ECO:0000256" key="3">
    <source>
        <dbReference type="ARBA" id="ARBA00022960"/>
    </source>
</evidence>
<dbReference type="InterPro" id="IPR042175">
    <property type="entry name" value="Cell/Rod_MreC_2"/>
</dbReference>
<organism evidence="7 8">
    <name type="scientific">Lichenicola cladoniae</name>
    <dbReference type="NCBI Taxonomy" id="1484109"/>
    <lineage>
        <taxon>Bacteria</taxon>
        <taxon>Pseudomonadati</taxon>
        <taxon>Pseudomonadota</taxon>
        <taxon>Alphaproteobacteria</taxon>
        <taxon>Acetobacterales</taxon>
        <taxon>Acetobacteraceae</taxon>
        <taxon>Lichenicola</taxon>
    </lineage>
</organism>
<accession>A0A6M8HTI3</accession>
<dbReference type="NCBIfam" id="NF010512">
    <property type="entry name" value="PRK13922.12-1"/>
    <property type="match status" value="1"/>
</dbReference>
<dbReference type="Gene3D" id="2.40.10.350">
    <property type="entry name" value="Rod shape-determining protein MreC, domain 2"/>
    <property type="match status" value="1"/>
</dbReference>
<dbReference type="InterPro" id="IPR042177">
    <property type="entry name" value="Cell/Rod_1"/>
</dbReference>
<gene>
    <name evidence="7" type="primary">mreC</name>
    <name evidence="7" type="ORF">HN018_17475</name>
</gene>
<name>A0A6M8HTI3_9PROT</name>
<dbReference type="RefSeq" id="WP_171832886.1">
    <property type="nucleotide sequence ID" value="NZ_CP053708.1"/>
</dbReference>
<evidence type="ECO:0000259" key="6">
    <source>
        <dbReference type="Pfam" id="PF04085"/>
    </source>
</evidence>
<dbReference type="GO" id="GO:0005886">
    <property type="term" value="C:plasma membrane"/>
    <property type="evidence" value="ECO:0007669"/>
    <property type="project" value="TreeGrafter"/>
</dbReference>
<dbReference type="PANTHER" id="PTHR34138">
    <property type="entry name" value="CELL SHAPE-DETERMINING PROTEIN MREC"/>
    <property type="match status" value="1"/>
</dbReference>
<dbReference type="InterPro" id="IPR007221">
    <property type="entry name" value="MreC"/>
</dbReference>
<dbReference type="PANTHER" id="PTHR34138:SF1">
    <property type="entry name" value="CELL SHAPE-DETERMINING PROTEIN MREC"/>
    <property type="match status" value="1"/>
</dbReference>
<dbReference type="AlphaFoldDB" id="A0A6M8HTI3"/>
<evidence type="ECO:0000256" key="4">
    <source>
        <dbReference type="ARBA" id="ARBA00032089"/>
    </source>
</evidence>
<evidence type="ECO:0000256" key="1">
    <source>
        <dbReference type="ARBA" id="ARBA00009369"/>
    </source>
</evidence>
<feature type="region of interest" description="Disordered" evidence="5">
    <location>
        <begin position="282"/>
        <end position="337"/>
    </location>
</feature>
<dbReference type="Gene3D" id="2.40.10.340">
    <property type="entry name" value="Rod shape-determining protein MreC, domain 1"/>
    <property type="match status" value="1"/>
</dbReference>
<dbReference type="Pfam" id="PF04085">
    <property type="entry name" value="MreC"/>
    <property type="match status" value="1"/>
</dbReference>
<dbReference type="PROSITE" id="PS51257">
    <property type="entry name" value="PROKAR_LIPOPROTEIN"/>
    <property type="match status" value="1"/>
</dbReference>
<keyword evidence="8" id="KW-1185">Reference proteome</keyword>
<dbReference type="EMBL" id="CP053708">
    <property type="protein sequence ID" value="QKE91586.1"/>
    <property type="molecule type" value="Genomic_DNA"/>
</dbReference>
<dbReference type="GO" id="GO:0008360">
    <property type="term" value="P:regulation of cell shape"/>
    <property type="evidence" value="ECO:0007669"/>
    <property type="project" value="UniProtKB-KW"/>
</dbReference>
<sequence length="346" mass="36528">MFRLSIQLRQALAKLTLPLLVALACCVMLLGQADRRVAEQARVAMSDAVAPLYSLLARPIDGLRGIAGETRHLVAVSAENQRLREENLKLRRWYDVAMALQAENATLKANLNWIPEPAPSFVTARAVADTSQFYARSILLSVAPGQILANHVTLSKDMVAVDAAGLVGRVTEVGSRSARVMLITDMSSRVPVSLESSHAAAIMEGTNAAAPRLTSYPEDVHPEEGERVVTNNVTNVFPAGLPVGTVHYIGPNNPVVEPYAQLGHVVVVRLFDYGLAAITPPDSPGRPASGGSSQHTVPKGAVGGSRNLIRGSANSIEAPGDGALPVTRPGRLPIDTGTAAAVIERG</sequence>
<protein>
    <recommendedName>
        <fullName evidence="2">Cell shape-determining protein MreC</fullName>
    </recommendedName>
    <alternativeName>
        <fullName evidence="4">Cell shape protein MreC</fullName>
    </alternativeName>
</protein>
<dbReference type="InterPro" id="IPR055342">
    <property type="entry name" value="MreC_beta-barrel_core"/>
</dbReference>
<dbReference type="Proteomes" id="UP000500767">
    <property type="component" value="Chromosome"/>
</dbReference>
<proteinExistence type="inferred from homology"/>
<reference evidence="7 8" key="1">
    <citation type="journal article" date="2014" name="World J. Microbiol. Biotechnol.">
        <title>Biodiversity and physiological characteristics of Antarctic and Arctic lichens-associated bacteria.</title>
        <authorList>
            <person name="Lee Y.M."/>
            <person name="Kim E.H."/>
            <person name="Lee H.K."/>
            <person name="Hong S.G."/>
        </authorList>
    </citation>
    <scope>NUCLEOTIDE SEQUENCE [LARGE SCALE GENOMIC DNA]</scope>
    <source>
        <strain evidence="7 8">PAMC 26569</strain>
    </source>
</reference>
<evidence type="ECO:0000256" key="2">
    <source>
        <dbReference type="ARBA" id="ARBA00013855"/>
    </source>
</evidence>
<comment type="similarity">
    <text evidence="1">Belongs to the MreC family.</text>
</comment>
<evidence type="ECO:0000313" key="8">
    <source>
        <dbReference type="Proteomes" id="UP000500767"/>
    </source>
</evidence>
<evidence type="ECO:0000313" key="7">
    <source>
        <dbReference type="EMBL" id="QKE91586.1"/>
    </source>
</evidence>
<feature type="domain" description="Rod shape-determining protein MreC beta-barrel core" evidence="6">
    <location>
        <begin position="154"/>
        <end position="266"/>
    </location>
</feature>